<dbReference type="Proteomes" id="UP000722485">
    <property type="component" value="Unassembled WGS sequence"/>
</dbReference>
<comment type="caution">
    <text evidence="1">The sequence shown here is derived from an EMBL/GenBank/DDBJ whole genome shotgun (WGS) entry which is preliminary data.</text>
</comment>
<organism evidence="1 2">
    <name type="scientific">Cylindrodendrum hubeiense</name>
    <dbReference type="NCBI Taxonomy" id="595255"/>
    <lineage>
        <taxon>Eukaryota</taxon>
        <taxon>Fungi</taxon>
        <taxon>Dikarya</taxon>
        <taxon>Ascomycota</taxon>
        <taxon>Pezizomycotina</taxon>
        <taxon>Sordariomycetes</taxon>
        <taxon>Hypocreomycetidae</taxon>
        <taxon>Hypocreales</taxon>
        <taxon>Nectriaceae</taxon>
        <taxon>Cylindrodendrum</taxon>
    </lineage>
</organism>
<name>A0A9P5HIG4_9HYPO</name>
<accession>A0A9P5HIG4</accession>
<dbReference type="OrthoDB" id="5073671at2759"/>
<protein>
    <submittedName>
        <fullName evidence="1">Uncharacterized protein</fullName>
    </submittedName>
</protein>
<reference evidence="1" key="1">
    <citation type="submission" date="2020-03" db="EMBL/GenBank/DDBJ databases">
        <title>Draft Genome Sequence of Cylindrodendrum hubeiense.</title>
        <authorList>
            <person name="Buettner E."/>
            <person name="Kellner H."/>
        </authorList>
    </citation>
    <scope>NUCLEOTIDE SEQUENCE</scope>
    <source>
        <strain evidence="1">IHI 201604</strain>
    </source>
</reference>
<proteinExistence type="predicted"/>
<dbReference type="AlphaFoldDB" id="A0A9P5HIG4"/>
<dbReference type="EMBL" id="JAANBB010000019">
    <property type="protein sequence ID" value="KAF7555589.1"/>
    <property type="molecule type" value="Genomic_DNA"/>
</dbReference>
<evidence type="ECO:0000313" key="1">
    <source>
        <dbReference type="EMBL" id="KAF7555589.1"/>
    </source>
</evidence>
<keyword evidence="2" id="KW-1185">Reference proteome</keyword>
<evidence type="ECO:0000313" key="2">
    <source>
        <dbReference type="Proteomes" id="UP000722485"/>
    </source>
</evidence>
<sequence length="262" mass="28757">MINNSTPQITAIKSDLLGQTMASKEQHLGACALNYQQTKNRMFPLKLDLFGNKTTAADGWFVGECREKPLYAVNRNPGRKPRSDNLPDVILYAGPTEATPVLASARYVQTHHENYLVTIPPVLGSTENPVEEAVSNKGSWNKIVWRFSIETEVEGHREEFEWRKSSSSNISRLLGGTSSGYKLVRLSSIDTTKPTGEWVSRTDGGEVVAACSGGFSSFTSWWIIGFVGVGATGDLGGRWEVMTLITALVLKDQSIKRSQEAS</sequence>
<gene>
    <name evidence="1" type="ORF">G7Z17_g2071</name>
</gene>